<feature type="compositionally biased region" description="Acidic residues" evidence="11">
    <location>
        <begin position="121"/>
        <end position="151"/>
    </location>
</feature>
<dbReference type="PANTHER" id="PTHR22069:SF0">
    <property type="entry name" value="RADIAL SPOKE HEAD PROTEIN 9 HOMOLOG"/>
    <property type="match status" value="1"/>
</dbReference>
<evidence type="ECO:0000256" key="3">
    <source>
        <dbReference type="ARBA" id="ARBA00022794"/>
    </source>
</evidence>
<evidence type="ECO:0000256" key="2">
    <source>
        <dbReference type="ARBA" id="ARBA00022490"/>
    </source>
</evidence>
<dbReference type="VEuPathDB" id="GiardiaDB:QR46_0652"/>
<comment type="subcellular location">
    <subcellularLocation>
        <location evidence="8">Cell projection</location>
        <location evidence="8">Kinocilium</location>
    </subcellularLocation>
    <subcellularLocation>
        <location evidence="1">Cytoplasm</location>
        <location evidence="1">Cytoskeleton</location>
        <location evidence="1">Flagellum axoneme</location>
    </subcellularLocation>
</comment>
<keyword evidence="6" id="KW-0206">Cytoskeleton</keyword>
<reference evidence="12 13" key="1">
    <citation type="journal article" date="2015" name="Mol. Biochem. Parasitol.">
        <title>Identification of polymorphic genes for use in assemblage B genotyping assays through comparative genomics of multiple assemblage B Giardia duodenalis isolates.</title>
        <authorList>
            <person name="Wielinga C."/>
            <person name="Thompson R.C."/>
            <person name="Monis P."/>
            <person name="Ryan U."/>
        </authorList>
    </citation>
    <scope>NUCLEOTIDE SEQUENCE [LARGE SCALE GENOMIC DNA]</scope>
    <source>
        <strain evidence="12 13">BAH15c1</strain>
    </source>
</reference>
<organism evidence="12 13">
    <name type="scientific">Giardia duodenalis assemblage B</name>
    <dbReference type="NCBI Taxonomy" id="1394984"/>
    <lineage>
        <taxon>Eukaryota</taxon>
        <taxon>Metamonada</taxon>
        <taxon>Diplomonadida</taxon>
        <taxon>Hexamitidae</taxon>
        <taxon>Giardiinae</taxon>
        <taxon>Giardia</taxon>
    </lineage>
</organism>
<evidence type="ECO:0000256" key="7">
    <source>
        <dbReference type="ARBA" id="ARBA00023273"/>
    </source>
</evidence>
<dbReference type="GO" id="GO:0060294">
    <property type="term" value="P:cilium movement involved in cell motility"/>
    <property type="evidence" value="ECO:0007669"/>
    <property type="project" value="TreeGrafter"/>
</dbReference>
<sequence length="301" mass="33910">MELDFGTIAPRLRTIGLHITIQEQNMIDAAFPWLLHEFALEHVQYFGKIHTLLPDPYLIVRGFREAVAIPVFLVSMDGVNWTELPLVDEKVLEALDAIDYGLTCQRPFTGKLTELLPRPEGEEEDEEEPEEPEEQEEQGEPEENQGEEGEEAAPAKKEPKPKKEKPIKPTEAHRLSVCINEIQAHLQLIIPAAYSKRGSQPARNATFRGLTTASSKSVAIKSEYLSFLESGYKGTMEDCPTIADYPNSFIYPSTFDPITNCLVVSSRFWPGCIYYVFARTLIWGSAYEGTGLMNCNVHLEM</sequence>
<comment type="similarity">
    <text evidence="9">Belongs to the flagellar radial spoke RSP9 family.</text>
</comment>
<evidence type="ECO:0000256" key="6">
    <source>
        <dbReference type="ARBA" id="ARBA00023212"/>
    </source>
</evidence>
<keyword evidence="5" id="KW-0969">Cilium</keyword>
<evidence type="ECO:0000256" key="4">
    <source>
        <dbReference type="ARBA" id="ARBA00022846"/>
    </source>
</evidence>
<keyword evidence="2" id="KW-0963">Cytoplasm</keyword>
<dbReference type="InterPro" id="IPR055316">
    <property type="entry name" value="RSP9"/>
</dbReference>
<dbReference type="GO" id="GO:0005930">
    <property type="term" value="C:axoneme"/>
    <property type="evidence" value="ECO:0007669"/>
    <property type="project" value="TreeGrafter"/>
</dbReference>
<evidence type="ECO:0000256" key="5">
    <source>
        <dbReference type="ARBA" id="ARBA00023069"/>
    </source>
</evidence>
<evidence type="ECO:0000256" key="11">
    <source>
        <dbReference type="SAM" id="MobiDB-lite"/>
    </source>
</evidence>
<dbReference type="GO" id="GO:0035082">
    <property type="term" value="P:axoneme assembly"/>
    <property type="evidence" value="ECO:0007669"/>
    <property type="project" value="InterPro"/>
</dbReference>
<keyword evidence="3" id="KW-0970">Cilium biogenesis/degradation</keyword>
<keyword evidence="7" id="KW-0966">Cell projection</keyword>
<keyword evidence="4" id="KW-0282">Flagellum</keyword>
<accession>A0A132NZ40</accession>
<dbReference type="GO" id="GO:0044458">
    <property type="term" value="P:motile cilium assembly"/>
    <property type="evidence" value="ECO:0007669"/>
    <property type="project" value="TreeGrafter"/>
</dbReference>
<evidence type="ECO:0000256" key="8">
    <source>
        <dbReference type="ARBA" id="ARBA00037822"/>
    </source>
</evidence>
<feature type="region of interest" description="Disordered" evidence="11">
    <location>
        <begin position="111"/>
        <end position="169"/>
    </location>
</feature>
<proteinExistence type="inferred from homology"/>
<dbReference type="Proteomes" id="UP000070089">
    <property type="component" value="Unassembled WGS sequence"/>
</dbReference>
<comment type="caution">
    <text evidence="12">The sequence shown here is derived from an EMBL/GenBank/DDBJ whole genome shotgun (WGS) entry which is preliminary data.</text>
</comment>
<dbReference type="OrthoDB" id="10254944at2759"/>
<evidence type="ECO:0000313" key="13">
    <source>
        <dbReference type="Proteomes" id="UP000070089"/>
    </source>
</evidence>
<gene>
    <name evidence="12" type="ORF">QR46_0652</name>
</gene>
<dbReference type="AlphaFoldDB" id="A0A132NZ40"/>
<name>A0A132NZ40_GIAIN</name>
<dbReference type="EMBL" id="JXTI01000010">
    <property type="protein sequence ID" value="KWX15330.1"/>
    <property type="molecule type" value="Genomic_DNA"/>
</dbReference>
<evidence type="ECO:0000313" key="12">
    <source>
        <dbReference type="EMBL" id="KWX15330.1"/>
    </source>
</evidence>
<evidence type="ECO:0000256" key="10">
    <source>
        <dbReference type="ARBA" id="ARBA00041080"/>
    </source>
</evidence>
<dbReference type="PANTHER" id="PTHR22069">
    <property type="entry name" value="MITOCHONDRIAL RIBOSOMAL PROTEIN S18"/>
    <property type="match status" value="1"/>
</dbReference>
<evidence type="ECO:0000256" key="9">
    <source>
        <dbReference type="ARBA" id="ARBA00038319"/>
    </source>
</evidence>
<protein>
    <recommendedName>
        <fullName evidence="10">Radial spoke head protein 9 homolog</fullName>
    </recommendedName>
</protein>
<evidence type="ECO:0000256" key="1">
    <source>
        <dbReference type="ARBA" id="ARBA00004611"/>
    </source>
</evidence>